<feature type="transmembrane region" description="Helical" evidence="1">
    <location>
        <begin position="102"/>
        <end position="119"/>
    </location>
</feature>
<feature type="transmembrane region" description="Helical" evidence="1">
    <location>
        <begin position="5"/>
        <end position="20"/>
    </location>
</feature>
<dbReference type="PANTHER" id="PTHR34262:SF1">
    <property type="entry name" value="TRANSMEMBRANE PROTEIN 220"/>
    <property type="match status" value="1"/>
</dbReference>
<dbReference type="PANTHER" id="PTHR34262">
    <property type="entry name" value="TRANSMEMBRANE PROTEIN 220"/>
    <property type="match status" value="1"/>
</dbReference>
<dbReference type="InterPro" id="IPR029377">
    <property type="entry name" value="TMEM220"/>
</dbReference>
<keyword evidence="1" id="KW-1133">Transmembrane helix</keyword>
<sequence>MKITNILFSILFIIAAFLQLNDPDPLLWFLLYFSGVVICILGLTEREYPMLIWIVLTIYIIYSTYLLLSPTGVLSWYRDHDAENIAQSMKTDKPWIEETREFFGLLLLIFSAVLNLLNIHSRKKPGTSTLN</sequence>
<dbReference type="Proteomes" id="UP001597468">
    <property type="component" value="Unassembled WGS sequence"/>
</dbReference>
<feature type="transmembrane region" description="Helical" evidence="1">
    <location>
        <begin position="50"/>
        <end position="68"/>
    </location>
</feature>
<dbReference type="Pfam" id="PF15071">
    <property type="entry name" value="TMEM220"/>
    <property type="match status" value="1"/>
</dbReference>
<accession>A0ABW5ISQ6</accession>
<evidence type="ECO:0000256" key="1">
    <source>
        <dbReference type="SAM" id="Phobius"/>
    </source>
</evidence>
<organism evidence="2 3">
    <name type="scientific">Salinimicrobium flavum</name>
    <dbReference type="NCBI Taxonomy" id="1737065"/>
    <lineage>
        <taxon>Bacteria</taxon>
        <taxon>Pseudomonadati</taxon>
        <taxon>Bacteroidota</taxon>
        <taxon>Flavobacteriia</taxon>
        <taxon>Flavobacteriales</taxon>
        <taxon>Flavobacteriaceae</taxon>
        <taxon>Salinimicrobium</taxon>
    </lineage>
</organism>
<feature type="transmembrane region" description="Helical" evidence="1">
    <location>
        <begin position="26"/>
        <end position="43"/>
    </location>
</feature>
<keyword evidence="1 2" id="KW-0812">Transmembrane</keyword>
<keyword evidence="3" id="KW-1185">Reference proteome</keyword>
<name>A0ABW5ISQ6_9FLAO</name>
<evidence type="ECO:0000313" key="3">
    <source>
        <dbReference type="Proteomes" id="UP001597468"/>
    </source>
</evidence>
<comment type="caution">
    <text evidence="2">The sequence shown here is derived from an EMBL/GenBank/DDBJ whole genome shotgun (WGS) entry which is preliminary data.</text>
</comment>
<gene>
    <name evidence="2" type="ORF">ACFSTG_01935</name>
</gene>
<proteinExistence type="predicted"/>
<dbReference type="RefSeq" id="WP_380747925.1">
    <property type="nucleotide sequence ID" value="NZ_JBHULT010000005.1"/>
</dbReference>
<keyword evidence="1" id="KW-0472">Membrane</keyword>
<dbReference type="EMBL" id="JBHULT010000005">
    <property type="protein sequence ID" value="MFD2516646.1"/>
    <property type="molecule type" value="Genomic_DNA"/>
</dbReference>
<evidence type="ECO:0000313" key="2">
    <source>
        <dbReference type="EMBL" id="MFD2516646.1"/>
    </source>
</evidence>
<reference evidence="3" key="1">
    <citation type="journal article" date="2019" name="Int. J. Syst. Evol. Microbiol.">
        <title>The Global Catalogue of Microorganisms (GCM) 10K type strain sequencing project: providing services to taxonomists for standard genome sequencing and annotation.</title>
        <authorList>
            <consortium name="The Broad Institute Genomics Platform"/>
            <consortium name="The Broad Institute Genome Sequencing Center for Infectious Disease"/>
            <person name="Wu L."/>
            <person name="Ma J."/>
        </authorList>
    </citation>
    <scope>NUCLEOTIDE SEQUENCE [LARGE SCALE GENOMIC DNA]</scope>
    <source>
        <strain evidence="3">KCTC 42585</strain>
    </source>
</reference>
<protein>
    <submittedName>
        <fullName evidence="2">Transmembrane 220 family protein</fullName>
    </submittedName>
</protein>